<sequence length="278" mass="29471">MILVTGATGKVGSEAVRLLAAAHHPTRALVRDPARAPGGDVDIVTGDFDRRDTLDAAMRDVDTVLLVSPAVPAQEMAVIDSALDHGVRHIVKITSKASADSPVERRRGQARIEEHLTASGMAYTLLRSNAYLQNLLVMAPMVRQTRSFVMSAGDGQVGMIDARDVAATAAAIATAPSGHAGRAYWLTGPDLLTYDDVAKELAAALGHPVEYRRLSPDEHRAVMVRAGVPEAVAKSNAEAFGLIAQGDAAWLSDDVESLTGTRPRSLHTFVADHLNAFA</sequence>
<dbReference type="EMBL" id="FOEF01000002">
    <property type="protein sequence ID" value="SEO83454.1"/>
    <property type="molecule type" value="Genomic_DNA"/>
</dbReference>
<dbReference type="PANTHER" id="PTHR43162:SF1">
    <property type="entry name" value="PRESTALK A DIFFERENTIATION PROTEIN A"/>
    <property type="match status" value="1"/>
</dbReference>
<dbReference type="STRING" id="394193.SAMN04489732_102332"/>
<dbReference type="Proteomes" id="UP000198582">
    <property type="component" value="Unassembled WGS sequence"/>
</dbReference>
<keyword evidence="3" id="KW-1185">Reference proteome</keyword>
<dbReference type="InterPro" id="IPR051604">
    <property type="entry name" value="Ergot_Alk_Oxidoreductase"/>
</dbReference>
<dbReference type="SUPFAM" id="SSF51735">
    <property type="entry name" value="NAD(P)-binding Rossmann-fold domains"/>
    <property type="match status" value="1"/>
</dbReference>
<dbReference type="Gene3D" id="3.90.25.10">
    <property type="entry name" value="UDP-galactose 4-epimerase, domain 1"/>
    <property type="match status" value="1"/>
</dbReference>
<organism evidence="2 3">
    <name type="scientific">Amycolatopsis saalfeldensis</name>
    <dbReference type="NCBI Taxonomy" id="394193"/>
    <lineage>
        <taxon>Bacteria</taxon>
        <taxon>Bacillati</taxon>
        <taxon>Actinomycetota</taxon>
        <taxon>Actinomycetes</taxon>
        <taxon>Pseudonocardiales</taxon>
        <taxon>Pseudonocardiaceae</taxon>
        <taxon>Amycolatopsis</taxon>
    </lineage>
</organism>
<evidence type="ECO:0000259" key="1">
    <source>
        <dbReference type="Pfam" id="PF05368"/>
    </source>
</evidence>
<dbReference type="InterPro" id="IPR036291">
    <property type="entry name" value="NAD(P)-bd_dom_sf"/>
</dbReference>
<gene>
    <name evidence="2" type="ORF">SAMN04489732_102332</name>
</gene>
<feature type="domain" description="NmrA-like" evidence="1">
    <location>
        <begin position="2"/>
        <end position="240"/>
    </location>
</feature>
<evidence type="ECO:0000313" key="2">
    <source>
        <dbReference type="EMBL" id="SEO83454.1"/>
    </source>
</evidence>
<dbReference type="RefSeq" id="WP_091613745.1">
    <property type="nucleotide sequence ID" value="NZ_FOEF01000002.1"/>
</dbReference>
<dbReference type="InterPro" id="IPR008030">
    <property type="entry name" value="NmrA-like"/>
</dbReference>
<dbReference type="Gene3D" id="3.40.50.720">
    <property type="entry name" value="NAD(P)-binding Rossmann-like Domain"/>
    <property type="match status" value="1"/>
</dbReference>
<reference evidence="2 3" key="1">
    <citation type="submission" date="2016-10" db="EMBL/GenBank/DDBJ databases">
        <authorList>
            <person name="de Groot N.N."/>
        </authorList>
    </citation>
    <scope>NUCLEOTIDE SEQUENCE [LARGE SCALE GENOMIC DNA]</scope>
    <source>
        <strain evidence="2 3">DSM 44993</strain>
    </source>
</reference>
<accession>A0A1H8SYM8</accession>
<protein>
    <submittedName>
        <fullName evidence="2">Uncharacterized conserved protein YbjT, contains NAD(P)-binding and DUF2867 domains</fullName>
    </submittedName>
</protein>
<evidence type="ECO:0000313" key="3">
    <source>
        <dbReference type="Proteomes" id="UP000198582"/>
    </source>
</evidence>
<dbReference type="AlphaFoldDB" id="A0A1H8SYM8"/>
<dbReference type="OrthoDB" id="5510591at2"/>
<proteinExistence type="predicted"/>
<dbReference type="CDD" id="cd05269">
    <property type="entry name" value="TMR_SDR_a"/>
    <property type="match status" value="1"/>
</dbReference>
<name>A0A1H8SYM8_9PSEU</name>
<dbReference type="PANTHER" id="PTHR43162">
    <property type="match status" value="1"/>
</dbReference>
<dbReference type="Pfam" id="PF05368">
    <property type="entry name" value="NmrA"/>
    <property type="match status" value="1"/>
</dbReference>